<dbReference type="PRINTS" id="PR01716">
    <property type="entry name" value="DEATHASSOCP3"/>
</dbReference>
<evidence type="ECO:0000313" key="9">
    <source>
        <dbReference type="RefSeq" id="XP_031565923.1"/>
    </source>
</evidence>
<dbReference type="GeneID" id="116301057"/>
<keyword evidence="8" id="KW-1185">Reference proteome</keyword>
<dbReference type="RefSeq" id="XP_031565923.1">
    <property type="nucleotide sequence ID" value="XM_031710063.1"/>
</dbReference>
<keyword evidence="4" id="KW-0689">Ribosomal protein</keyword>
<dbReference type="InterPro" id="IPR008092">
    <property type="entry name" value="Ribosomal_mS29_met"/>
</dbReference>
<evidence type="ECO:0000256" key="2">
    <source>
        <dbReference type="ARBA" id="ARBA00009863"/>
    </source>
</evidence>
<reference evidence="9" key="1">
    <citation type="submission" date="2025-08" db="UniProtKB">
        <authorList>
            <consortium name="RefSeq"/>
        </authorList>
    </citation>
    <scope>IDENTIFICATION</scope>
    <source>
        <tissue evidence="9">Tentacle</tissue>
    </source>
</reference>
<evidence type="ECO:0000256" key="4">
    <source>
        <dbReference type="ARBA" id="ARBA00022980"/>
    </source>
</evidence>
<dbReference type="FunCoup" id="A0A6P8IGZ3">
    <property type="interactions" value="2434"/>
</dbReference>
<evidence type="ECO:0000256" key="1">
    <source>
        <dbReference type="ARBA" id="ARBA00004173"/>
    </source>
</evidence>
<dbReference type="SUPFAM" id="SSF52540">
    <property type="entry name" value="P-loop containing nucleoside triphosphate hydrolases"/>
    <property type="match status" value="1"/>
</dbReference>
<dbReference type="KEGG" id="aten:116301057"/>
<keyword evidence="3" id="KW-0809">Transit peptide</keyword>
<comment type="subcellular location">
    <subcellularLocation>
        <location evidence="1">Mitochondrion</location>
    </subcellularLocation>
</comment>
<dbReference type="PANTHER" id="PTHR12810:SF0">
    <property type="entry name" value="SMALL RIBOSOMAL SUBUNIT PROTEIN MS29"/>
    <property type="match status" value="1"/>
</dbReference>
<dbReference type="GO" id="GO:0005763">
    <property type="term" value="C:mitochondrial small ribosomal subunit"/>
    <property type="evidence" value="ECO:0007669"/>
    <property type="project" value="TreeGrafter"/>
</dbReference>
<dbReference type="PANTHER" id="PTHR12810">
    <property type="entry name" value="MITOCHONDRIAL 28S RIBOSOMAL PROTEIN S29"/>
    <property type="match status" value="1"/>
</dbReference>
<dbReference type="Proteomes" id="UP000515163">
    <property type="component" value="Unplaced"/>
</dbReference>
<dbReference type="InterPro" id="IPR019368">
    <property type="entry name" value="Ribosomal_mS29"/>
</dbReference>
<dbReference type="InParanoid" id="A0A6P8IGZ3"/>
<dbReference type="InterPro" id="IPR027417">
    <property type="entry name" value="P-loop_NTPase"/>
</dbReference>
<comment type="similarity">
    <text evidence="2">Belongs to the mitochondrion-specific ribosomal protein mS29 family.</text>
</comment>
<dbReference type="Pfam" id="PF10236">
    <property type="entry name" value="DAP3"/>
    <property type="match status" value="1"/>
</dbReference>
<evidence type="ECO:0000256" key="7">
    <source>
        <dbReference type="ARBA" id="ARBA00035140"/>
    </source>
</evidence>
<sequence>MAAAGVFMKSLNPGRTCFSQKVITQNIWRVFSSNAATKRNPEISVVIQENDPNQHSNAHLGHFYRLPESDVSNTLLHCLPKRFFKRSGSEKGNLYLMVRKPALQVIEQLKGWTPGEPQPKFVFYGEPGCGKTLSLSQVVHAAMKTGMFILLVPSVFSWVHSKNGIQLSKSRENRFDQPEESAKWLKTIRDINTDYLSKITTSEKYTWGKLDSTGKGKSLLNVIDQGLKRIDYAPDVVGVVLKELKKESSLKFLFAVDEFNGFFGKTSFKDTKDKWIKPKELSIVHHFTKLLDADKGLQNAVMVFALSRTGIQRNHSKSYEVSDLLGQKGESAVTPLTSVRVPEYSMHELEMCLKFYQENGFSKELNSDVIKEIAMLTGRRGHDVDLICRSR</sequence>
<organism evidence="8 9">
    <name type="scientific">Actinia tenebrosa</name>
    <name type="common">Australian red waratah sea anemone</name>
    <dbReference type="NCBI Taxonomy" id="6105"/>
    <lineage>
        <taxon>Eukaryota</taxon>
        <taxon>Metazoa</taxon>
        <taxon>Cnidaria</taxon>
        <taxon>Anthozoa</taxon>
        <taxon>Hexacorallia</taxon>
        <taxon>Actiniaria</taxon>
        <taxon>Actiniidae</taxon>
        <taxon>Actinia</taxon>
    </lineage>
</organism>
<dbReference type="AlphaFoldDB" id="A0A6P8IGZ3"/>
<accession>A0A6P8IGZ3</accession>
<proteinExistence type="inferred from homology"/>
<dbReference type="OrthoDB" id="274828at2759"/>
<dbReference type="GO" id="GO:0006915">
    <property type="term" value="P:apoptotic process"/>
    <property type="evidence" value="ECO:0007669"/>
    <property type="project" value="InterPro"/>
</dbReference>
<evidence type="ECO:0000256" key="6">
    <source>
        <dbReference type="ARBA" id="ARBA00023274"/>
    </source>
</evidence>
<evidence type="ECO:0000256" key="3">
    <source>
        <dbReference type="ARBA" id="ARBA00022946"/>
    </source>
</evidence>
<evidence type="ECO:0000256" key="5">
    <source>
        <dbReference type="ARBA" id="ARBA00023128"/>
    </source>
</evidence>
<keyword evidence="6" id="KW-0687">Ribonucleoprotein</keyword>
<gene>
    <name evidence="9" type="primary">LOC116301057</name>
</gene>
<name>A0A6P8IGZ3_ACTTE</name>
<evidence type="ECO:0000313" key="8">
    <source>
        <dbReference type="Proteomes" id="UP000515163"/>
    </source>
</evidence>
<keyword evidence="5" id="KW-0496">Mitochondrion</keyword>
<protein>
    <recommendedName>
        <fullName evidence="7">Small ribosomal subunit protein mS29</fullName>
    </recommendedName>
</protein>
<dbReference type="GO" id="GO:0003735">
    <property type="term" value="F:structural constituent of ribosome"/>
    <property type="evidence" value="ECO:0007669"/>
    <property type="project" value="TreeGrafter"/>
</dbReference>